<comment type="similarity">
    <text evidence="9">Belongs to the DEAD box helicase family.</text>
</comment>
<feature type="region of interest" description="Disordered" evidence="10">
    <location>
        <begin position="110"/>
        <end position="151"/>
    </location>
</feature>
<dbReference type="InterPro" id="IPR044763">
    <property type="entry name" value="Ded1/Dbp1_DEADc"/>
</dbReference>
<dbReference type="CDD" id="cd18787">
    <property type="entry name" value="SF2_C_DEAD"/>
    <property type="match status" value="1"/>
</dbReference>
<evidence type="ECO:0000256" key="10">
    <source>
        <dbReference type="SAM" id="MobiDB-lite"/>
    </source>
</evidence>
<dbReference type="CDD" id="cd17967">
    <property type="entry name" value="DEADc_DDX3_DDX4"/>
    <property type="match status" value="1"/>
</dbReference>
<gene>
    <name evidence="14" type="ORF">CINCED_3A015790</name>
</gene>
<dbReference type="InterPro" id="IPR000629">
    <property type="entry name" value="RNA-helicase_DEAD-box_CS"/>
</dbReference>
<accession>A0A5E4NQS3</accession>
<dbReference type="InterPro" id="IPR014001">
    <property type="entry name" value="Helicase_ATP-bd"/>
</dbReference>
<feature type="domain" description="Helicase C-terminal" evidence="12">
    <location>
        <begin position="530"/>
        <end position="673"/>
    </location>
</feature>
<evidence type="ECO:0000313" key="14">
    <source>
        <dbReference type="EMBL" id="VVC45049.1"/>
    </source>
</evidence>
<dbReference type="Pfam" id="PF00271">
    <property type="entry name" value="Helicase_C"/>
    <property type="match status" value="1"/>
</dbReference>
<dbReference type="PANTHER" id="PTHR47958">
    <property type="entry name" value="ATP-DEPENDENT RNA HELICASE DBP3"/>
    <property type="match status" value="1"/>
</dbReference>
<keyword evidence="6" id="KW-0694">RNA-binding</keyword>
<dbReference type="Proteomes" id="UP000325440">
    <property type="component" value="Unassembled WGS sequence"/>
</dbReference>
<dbReference type="InterPro" id="IPR001650">
    <property type="entry name" value="Helicase_C-like"/>
</dbReference>
<dbReference type="EC" id="3.6.4.13" evidence="1"/>
<proteinExistence type="inferred from homology"/>
<name>A0A5E4NQS3_9HEMI</name>
<keyword evidence="4 9" id="KW-0347">Helicase</keyword>
<organism evidence="14 15">
    <name type="scientific">Cinara cedri</name>
    <dbReference type="NCBI Taxonomy" id="506608"/>
    <lineage>
        <taxon>Eukaryota</taxon>
        <taxon>Metazoa</taxon>
        <taxon>Ecdysozoa</taxon>
        <taxon>Arthropoda</taxon>
        <taxon>Hexapoda</taxon>
        <taxon>Insecta</taxon>
        <taxon>Pterygota</taxon>
        <taxon>Neoptera</taxon>
        <taxon>Paraneoptera</taxon>
        <taxon>Hemiptera</taxon>
        <taxon>Sternorrhyncha</taxon>
        <taxon>Aphidomorpha</taxon>
        <taxon>Aphidoidea</taxon>
        <taxon>Aphididae</taxon>
        <taxon>Lachninae</taxon>
        <taxon>Cinara</taxon>
    </lineage>
</organism>
<dbReference type="FunFam" id="3.40.50.300:FF:000008">
    <property type="entry name" value="ATP-dependent RNA helicase RhlB"/>
    <property type="match status" value="1"/>
</dbReference>
<evidence type="ECO:0000313" key="15">
    <source>
        <dbReference type="Proteomes" id="UP000325440"/>
    </source>
</evidence>
<feature type="short sequence motif" description="Q motif" evidence="8">
    <location>
        <begin position="284"/>
        <end position="312"/>
    </location>
</feature>
<evidence type="ECO:0000256" key="1">
    <source>
        <dbReference type="ARBA" id="ARBA00012552"/>
    </source>
</evidence>
<feature type="compositionally biased region" description="Basic and acidic residues" evidence="10">
    <location>
        <begin position="226"/>
        <end position="238"/>
    </location>
</feature>
<dbReference type="GO" id="GO:0031047">
    <property type="term" value="P:regulatory ncRNA-mediated gene silencing"/>
    <property type="evidence" value="ECO:0007669"/>
    <property type="project" value="UniProtKB-ARBA"/>
</dbReference>
<dbReference type="SUPFAM" id="SSF52540">
    <property type="entry name" value="P-loop containing nucleoside triphosphate hydrolases"/>
    <property type="match status" value="2"/>
</dbReference>
<evidence type="ECO:0000256" key="4">
    <source>
        <dbReference type="ARBA" id="ARBA00022806"/>
    </source>
</evidence>
<feature type="compositionally biased region" description="Basic residues" evidence="10">
    <location>
        <begin position="200"/>
        <end position="211"/>
    </location>
</feature>
<dbReference type="GO" id="GO:0016787">
    <property type="term" value="F:hydrolase activity"/>
    <property type="evidence" value="ECO:0007669"/>
    <property type="project" value="UniProtKB-KW"/>
</dbReference>
<dbReference type="GO" id="GO:0003724">
    <property type="term" value="F:RNA helicase activity"/>
    <property type="evidence" value="ECO:0007669"/>
    <property type="project" value="UniProtKB-EC"/>
</dbReference>
<dbReference type="PROSITE" id="PS51192">
    <property type="entry name" value="HELICASE_ATP_BIND_1"/>
    <property type="match status" value="1"/>
</dbReference>
<feature type="compositionally biased region" description="Low complexity" evidence="10">
    <location>
        <begin position="133"/>
        <end position="143"/>
    </location>
</feature>
<keyword evidence="3 9" id="KW-0378">Hydrolase</keyword>
<evidence type="ECO:0000256" key="2">
    <source>
        <dbReference type="ARBA" id="ARBA00022741"/>
    </source>
</evidence>
<dbReference type="GO" id="GO:0003723">
    <property type="term" value="F:RNA binding"/>
    <property type="evidence" value="ECO:0007669"/>
    <property type="project" value="UniProtKB-KW"/>
</dbReference>
<feature type="domain" description="DEAD-box RNA helicase Q" evidence="13">
    <location>
        <begin position="284"/>
        <end position="312"/>
    </location>
</feature>
<dbReference type="PROSITE" id="PS00039">
    <property type="entry name" value="DEAD_ATP_HELICASE"/>
    <property type="match status" value="1"/>
</dbReference>
<dbReference type="Gene3D" id="3.40.50.300">
    <property type="entry name" value="P-loop containing nucleotide triphosphate hydrolases"/>
    <property type="match status" value="2"/>
</dbReference>
<keyword evidence="15" id="KW-1185">Reference proteome</keyword>
<evidence type="ECO:0000259" key="12">
    <source>
        <dbReference type="PROSITE" id="PS51194"/>
    </source>
</evidence>
<dbReference type="InterPro" id="IPR027417">
    <property type="entry name" value="P-loop_NTPase"/>
</dbReference>
<keyword evidence="5 9" id="KW-0067">ATP-binding</keyword>
<evidence type="ECO:0000259" key="11">
    <source>
        <dbReference type="PROSITE" id="PS51192"/>
    </source>
</evidence>
<keyword evidence="2 9" id="KW-0547">Nucleotide-binding</keyword>
<dbReference type="InterPro" id="IPR014014">
    <property type="entry name" value="RNA_helicase_DEAD_Q_motif"/>
</dbReference>
<sequence>MVGALGEVIIFDRGKGFSSVALFSFVFDSIILSLHITDIFTMAENTANQTDMNEWVYDFSQDSNNEESLVEELNNTKINNNKVTENIDTEKQENNYDVADSINTQNSWLNQFEPKNHNDNKDKTGFKKRRGGFNKSNNGNNSFENTANYDSTSNHFQSNGVEHIRVRGRGFLKKLARENESGRFEYNVQEGNTAPVYRGRGGRANHRGRGGRLRETSSDSCYENAEEGHNKKENDKPTGSKPVYIPPDIENKELISGIEVGLNFDKYKTIEVKVSGINPPECMSSFHDSGLCDILLKNLSECNFSTPTPIQNYSIPIIIAGRDLMASAQTGSGKTAAYILPILHNLLSEPTELVFDEYHCEPHVVIMAPTRELAIQIFECAWKFSNRTNIRNGVLYGGTSIAHQKSKILQKGVHILAATPGRLNDFVDKHIVSFASVKFFILDEADRMLDMGFKSNIELMINHPTMKSNEKRQTAMFSATFASEIQLLATSYLKSDYIFVSVGEIGGACKDVFQSVIKVTKFNKKEAVLSLLKDMENCQGTIVFVEQKRMADYVAAYLSEMNFPTTSIHGDREQEEREQALHDFKTNKMKVLVATAVAARGLDIKGVNNVVNFDLPKTIDEYVHRIGRTGRLGNAGKAISFFDPDSDSSLASELIRILRQADQEVPTWLKEYAQHTGSTQAFEDFNDIRENAAAPIKEMW</sequence>
<feature type="compositionally biased region" description="Basic and acidic residues" evidence="10">
    <location>
        <begin position="114"/>
        <end position="125"/>
    </location>
</feature>
<dbReference type="AlphaFoldDB" id="A0A5E4NQS3"/>
<evidence type="ECO:0000256" key="5">
    <source>
        <dbReference type="ARBA" id="ARBA00022840"/>
    </source>
</evidence>
<evidence type="ECO:0000256" key="7">
    <source>
        <dbReference type="ARBA" id="ARBA00047984"/>
    </source>
</evidence>
<dbReference type="InterPro" id="IPR011545">
    <property type="entry name" value="DEAD/DEAH_box_helicase_dom"/>
</dbReference>
<evidence type="ECO:0000259" key="13">
    <source>
        <dbReference type="PROSITE" id="PS51195"/>
    </source>
</evidence>
<dbReference type="Pfam" id="PF00270">
    <property type="entry name" value="DEAD"/>
    <property type="match status" value="1"/>
</dbReference>
<dbReference type="EMBL" id="CABPRJ010002393">
    <property type="protein sequence ID" value="VVC45049.1"/>
    <property type="molecule type" value="Genomic_DNA"/>
</dbReference>
<dbReference type="OrthoDB" id="196131at2759"/>
<evidence type="ECO:0000256" key="8">
    <source>
        <dbReference type="PROSITE-ProRule" id="PRU00552"/>
    </source>
</evidence>
<dbReference type="PROSITE" id="PS51195">
    <property type="entry name" value="Q_MOTIF"/>
    <property type="match status" value="1"/>
</dbReference>
<dbReference type="SMART" id="SM00490">
    <property type="entry name" value="HELICc"/>
    <property type="match status" value="1"/>
</dbReference>
<evidence type="ECO:0000256" key="9">
    <source>
        <dbReference type="RuleBase" id="RU000492"/>
    </source>
</evidence>
<comment type="catalytic activity">
    <reaction evidence="7">
        <text>ATP + H2O = ADP + phosphate + H(+)</text>
        <dbReference type="Rhea" id="RHEA:13065"/>
        <dbReference type="ChEBI" id="CHEBI:15377"/>
        <dbReference type="ChEBI" id="CHEBI:15378"/>
        <dbReference type="ChEBI" id="CHEBI:30616"/>
        <dbReference type="ChEBI" id="CHEBI:43474"/>
        <dbReference type="ChEBI" id="CHEBI:456216"/>
        <dbReference type="EC" id="3.6.4.13"/>
    </reaction>
</comment>
<dbReference type="SMART" id="SM00487">
    <property type="entry name" value="DEXDc"/>
    <property type="match status" value="1"/>
</dbReference>
<dbReference type="FunFam" id="3.40.50.300:FF:000397">
    <property type="entry name" value="Probable ATP-dependent RNA helicase DDX4"/>
    <property type="match status" value="1"/>
</dbReference>
<evidence type="ECO:0000256" key="6">
    <source>
        <dbReference type="ARBA" id="ARBA00022884"/>
    </source>
</evidence>
<dbReference type="PROSITE" id="PS51194">
    <property type="entry name" value="HELICASE_CTER"/>
    <property type="match status" value="1"/>
</dbReference>
<evidence type="ECO:0000256" key="3">
    <source>
        <dbReference type="ARBA" id="ARBA00022801"/>
    </source>
</evidence>
<reference evidence="14 15" key="1">
    <citation type="submission" date="2019-08" db="EMBL/GenBank/DDBJ databases">
        <authorList>
            <person name="Alioto T."/>
            <person name="Alioto T."/>
            <person name="Gomez Garrido J."/>
        </authorList>
    </citation>
    <scope>NUCLEOTIDE SEQUENCE [LARGE SCALE GENOMIC DNA]</scope>
</reference>
<protein>
    <recommendedName>
        <fullName evidence="1">RNA helicase</fullName>
        <ecNumber evidence="1">3.6.4.13</ecNumber>
    </recommendedName>
</protein>
<dbReference type="GO" id="GO:0005524">
    <property type="term" value="F:ATP binding"/>
    <property type="evidence" value="ECO:0007669"/>
    <property type="project" value="UniProtKB-KW"/>
</dbReference>
<feature type="domain" description="Helicase ATP-binding" evidence="11">
    <location>
        <begin position="315"/>
        <end position="499"/>
    </location>
</feature>
<feature type="region of interest" description="Disordered" evidence="10">
    <location>
        <begin position="193"/>
        <end position="245"/>
    </location>
</feature>